<dbReference type="InterPro" id="IPR018958">
    <property type="entry name" value="Knr4/Smi1-like_dom"/>
</dbReference>
<comment type="caution">
    <text evidence="2">The sequence shown here is derived from an EMBL/GenBank/DDBJ whole genome shotgun (WGS) entry which is preliminary data.</text>
</comment>
<dbReference type="SUPFAM" id="SSF160631">
    <property type="entry name" value="SMI1/KNR4-like"/>
    <property type="match status" value="1"/>
</dbReference>
<gene>
    <name evidence="2" type="ORF">FKG95_11590</name>
</gene>
<feature type="domain" description="Knr4/Smi1-like" evidence="1">
    <location>
        <begin position="8"/>
        <end position="60"/>
    </location>
</feature>
<evidence type="ECO:0000313" key="3">
    <source>
        <dbReference type="Proteomes" id="UP000315252"/>
    </source>
</evidence>
<protein>
    <submittedName>
        <fullName evidence="2">SMI1/KNR4 family protein</fullName>
    </submittedName>
</protein>
<dbReference type="RefSeq" id="WP_142896499.1">
    <property type="nucleotide sequence ID" value="NZ_ML660054.1"/>
</dbReference>
<dbReference type="Pfam" id="PF09346">
    <property type="entry name" value="SMI1_KNR4"/>
    <property type="match status" value="1"/>
</dbReference>
<keyword evidence="3" id="KW-1185">Reference proteome</keyword>
<sequence length="69" mass="7953">MPNDTFAFPFATDSFGDPICFDLSEERYGAVVFIDLVPMWTDHSKKDLYVIAGSFTEFLEMLYEPEDDD</sequence>
<dbReference type="Proteomes" id="UP000315252">
    <property type="component" value="Unassembled WGS sequence"/>
</dbReference>
<name>A0A545TU87_9PROT</name>
<dbReference type="Gene3D" id="3.40.1580.10">
    <property type="entry name" value="SMI1/KNR4-like"/>
    <property type="match status" value="1"/>
</dbReference>
<dbReference type="EMBL" id="VHSH01000003">
    <property type="protein sequence ID" value="TQV80785.1"/>
    <property type="molecule type" value="Genomic_DNA"/>
</dbReference>
<dbReference type="AlphaFoldDB" id="A0A545TU87"/>
<proteinExistence type="predicted"/>
<evidence type="ECO:0000313" key="2">
    <source>
        <dbReference type="EMBL" id="TQV80785.1"/>
    </source>
</evidence>
<dbReference type="InterPro" id="IPR037883">
    <property type="entry name" value="Knr4/Smi1-like_sf"/>
</dbReference>
<dbReference type="OrthoDB" id="8657476at2"/>
<evidence type="ECO:0000259" key="1">
    <source>
        <dbReference type="Pfam" id="PF09346"/>
    </source>
</evidence>
<organism evidence="2 3">
    <name type="scientific">Denitrobaculum tricleocarpae</name>
    <dbReference type="NCBI Taxonomy" id="2591009"/>
    <lineage>
        <taxon>Bacteria</taxon>
        <taxon>Pseudomonadati</taxon>
        <taxon>Pseudomonadota</taxon>
        <taxon>Alphaproteobacteria</taxon>
        <taxon>Rhodospirillales</taxon>
        <taxon>Rhodospirillaceae</taxon>
        <taxon>Denitrobaculum</taxon>
    </lineage>
</organism>
<accession>A0A545TU87</accession>
<reference evidence="2 3" key="1">
    <citation type="submission" date="2019-06" db="EMBL/GenBank/DDBJ databases">
        <title>Whole genome sequence for Rhodospirillaceae sp. R148.</title>
        <authorList>
            <person name="Wang G."/>
        </authorList>
    </citation>
    <scope>NUCLEOTIDE SEQUENCE [LARGE SCALE GENOMIC DNA]</scope>
    <source>
        <strain evidence="2 3">R148</strain>
    </source>
</reference>